<name>A0A9N9H1Y3_9GLOM</name>
<feature type="non-terminal residue" evidence="2">
    <location>
        <position position="193"/>
    </location>
</feature>
<feature type="compositionally biased region" description="Low complexity" evidence="1">
    <location>
        <begin position="56"/>
        <end position="67"/>
    </location>
</feature>
<organism evidence="2 3">
    <name type="scientific">Ambispora gerdemannii</name>
    <dbReference type="NCBI Taxonomy" id="144530"/>
    <lineage>
        <taxon>Eukaryota</taxon>
        <taxon>Fungi</taxon>
        <taxon>Fungi incertae sedis</taxon>
        <taxon>Mucoromycota</taxon>
        <taxon>Glomeromycotina</taxon>
        <taxon>Glomeromycetes</taxon>
        <taxon>Archaeosporales</taxon>
        <taxon>Ambisporaceae</taxon>
        <taxon>Ambispora</taxon>
    </lineage>
</organism>
<reference evidence="2" key="1">
    <citation type="submission" date="2021-06" db="EMBL/GenBank/DDBJ databases">
        <authorList>
            <person name="Kallberg Y."/>
            <person name="Tangrot J."/>
            <person name="Rosling A."/>
        </authorList>
    </citation>
    <scope>NUCLEOTIDE SEQUENCE</scope>
    <source>
        <strain evidence="2">MT106</strain>
    </source>
</reference>
<evidence type="ECO:0000313" key="2">
    <source>
        <dbReference type="EMBL" id="CAG8641358.1"/>
    </source>
</evidence>
<dbReference type="AlphaFoldDB" id="A0A9N9H1Y3"/>
<proteinExistence type="predicted"/>
<evidence type="ECO:0000256" key="1">
    <source>
        <dbReference type="SAM" id="MobiDB-lite"/>
    </source>
</evidence>
<feature type="region of interest" description="Disordered" evidence="1">
    <location>
        <begin position="32"/>
        <end position="67"/>
    </location>
</feature>
<accession>A0A9N9H1Y3</accession>
<feature type="compositionally biased region" description="Polar residues" evidence="1">
    <location>
        <begin position="35"/>
        <end position="55"/>
    </location>
</feature>
<keyword evidence="3" id="KW-1185">Reference proteome</keyword>
<dbReference type="Proteomes" id="UP000789831">
    <property type="component" value="Unassembled WGS sequence"/>
</dbReference>
<evidence type="ECO:0000313" key="3">
    <source>
        <dbReference type="Proteomes" id="UP000789831"/>
    </source>
</evidence>
<comment type="caution">
    <text evidence="2">The sequence shown here is derived from an EMBL/GenBank/DDBJ whole genome shotgun (WGS) entry which is preliminary data.</text>
</comment>
<protein>
    <submittedName>
        <fullName evidence="2">11310_t:CDS:1</fullName>
    </submittedName>
</protein>
<sequence length="193" mass="22024">LRAGMIIQQGIGKIIEDRLPVITVERKDILAPDIPNQNNANTRNSHQQNNIKPNASNRSANNGQTNNNTNAVLLMQIQQLTDALQNGTTSNNSLLATHEYLAGERKAKTTTRHNPLEEFFNQSSEEVNNIQSSEQQLLTLRIPDIQETFSELFEYFQTIRKKLQCTEVDFNEESVYNLYEELSEDDSLDQLMK</sequence>
<feature type="non-terminal residue" evidence="2">
    <location>
        <position position="1"/>
    </location>
</feature>
<dbReference type="EMBL" id="CAJVPL010003979">
    <property type="protein sequence ID" value="CAG8641358.1"/>
    <property type="molecule type" value="Genomic_DNA"/>
</dbReference>
<gene>
    <name evidence="2" type="ORF">AGERDE_LOCUS10988</name>
</gene>